<organism evidence="13">
    <name type="scientific">Glycine microphylla</name>
    <dbReference type="NCBI Taxonomy" id="45693"/>
    <lineage>
        <taxon>Eukaryota</taxon>
        <taxon>Viridiplantae</taxon>
        <taxon>Streptophyta</taxon>
        <taxon>Embryophyta</taxon>
        <taxon>Tracheophyta</taxon>
        <taxon>Spermatophyta</taxon>
        <taxon>Magnoliopsida</taxon>
        <taxon>eudicotyledons</taxon>
        <taxon>Gunneridae</taxon>
        <taxon>Pentapetalae</taxon>
        <taxon>rosids</taxon>
        <taxon>fabids</taxon>
        <taxon>Fabales</taxon>
        <taxon>Fabaceae</taxon>
        <taxon>Papilionoideae</taxon>
        <taxon>50 kb inversion clade</taxon>
        <taxon>NPAAA clade</taxon>
        <taxon>indigoferoid/millettioid clade</taxon>
        <taxon>Phaseoleae</taxon>
        <taxon>Glycine</taxon>
        <taxon>Glycine subgen. Glycine</taxon>
    </lineage>
</organism>
<dbReference type="Pfam" id="PF00190">
    <property type="entry name" value="Cupin_1"/>
    <property type="match status" value="2"/>
</dbReference>
<proteinExistence type="inferred from homology"/>
<feature type="signal peptide" evidence="10">
    <location>
        <begin position="1"/>
        <end position="23"/>
    </location>
</feature>
<keyword evidence="9 10" id="KW-1015">Disulfide bond</keyword>
<evidence type="ECO:0000256" key="1">
    <source>
        <dbReference type="ARBA" id="ARBA00004240"/>
    </source>
</evidence>
<comment type="subunit">
    <text evidence="4 10">Hexamer; each subunit is composed of an acidic and a basic chain derived from a single precursor and linked by a disulfide bond.</text>
</comment>
<dbReference type="InterPro" id="IPR006044">
    <property type="entry name" value="11S_seedstore_pln"/>
</dbReference>
<feature type="compositionally biased region" description="Acidic residues" evidence="11">
    <location>
        <begin position="312"/>
        <end position="322"/>
    </location>
</feature>
<dbReference type="InterPro" id="IPR014710">
    <property type="entry name" value="RmlC-like_jellyroll"/>
</dbReference>
<evidence type="ECO:0000256" key="4">
    <source>
        <dbReference type="ARBA" id="ARBA00011818"/>
    </source>
</evidence>
<comment type="function">
    <text evidence="10">Seed storage protein.</text>
</comment>
<gene>
    <name evidence="13" type="primary">Gy4</name>
</gene>
<feature type="region of interest" description="Disordered" evidence="11">
    <location>
        <begin position="267"/>
        <end position="373"/>
    </location>
</feature>
<feature type="chain" id="PRO_5007750855" evidence="10">
    <location>
        <begin position="24"/>
        <end position="559"/>
    </location>
</feature>
<evidence type="ECO:0000256" key="11">
    <source>
        <dbReference type="SAM" id="MobiDB-lite"/>
    </source>
</evidence>
<feature type="compositionally biased region" description="Basic and acidic residues" evidence="11">
    <location>
        <begin position="134"/>
        <end position="143"/>
    </location>
</feature>
<evidence type="ECO:0000256" key="9">
    <source>
        <dbReference type="ARBA" id="ARBA00023157"/>
    </source>
</evidence>
<dbReference type="PANTHER" id="PTHR31189">
    <property type="entry name" value="OS03G0336100 PROTEIN-RELATED"/>
    <property type="match status" value="1"/>
</dbReference>
<accession>Q1WAB8</accession>
<reference evidence="13" key="1">
    <citation type="submission" date="2006-02" db="EMBL/GenBank/DDBJ databases">
        <title>Gy4 glycinin gene from Glycine microphylla.</title>
        <authorList>
            <person name="Mahmoud A.A."/>
            <person name="Krishnan H.B."/>
        </authorList>
    </citation>
    <scope>NUCLEOTIDE SEQUENCE</scope>
</reference>
<feature type="compositionally biased region" description="Basic and acidic residues" evidence="11">
    <location>
        <begin position="360"/>
        <end position="373"/>
    </location>
</feature>
<feature type="domain" description="Cupin type-1" evidence="12">
    <location>
        <begin position="387"/>
        <end position="533"/>
    </location>
</feature>
<dbReference type="SUPFAM" id="SSF51182">
    <property type="entry name" value="RmlC-like cupins"/>
    <property type="match status" value="1"/>
</dbReference>
<dbReference type="Gene3D" id="2.60.120.10">
    <property type="entry name" value="Jelly Rolls"/>
    <property type="match status" value="2"/>
</dbReference>
<dbReference type="InterPro" id="IPR011051">
    <property type="entry name" value="RmlC_Cupin_sf"/>
</dbReference>
<evidence type="ECO:0000259" key="12">
    <source>
        <dbReference type="SMART" id="SM00835"/>
    </source>
</evidence>
<comment type="similarity">
    <text evidence="3 10">Belongs to the 11S seed storage protein (globulins) family.</text>
</comment>
<dbReference type="EMBL" id="DQ415544">
    <property type="protein sequence ID" value="ABD91571.1"/>
    <property type="molecule type" value="Genomic_DNA"/>
</dbReference>
<evidence type="ECO:0000256" key="7">
    <source>
        <dbReference type="ARBA" id="ARBA00022824"/>
    </source>
</evidence>
<feature type="region of interest" description="Disordered" evidence="11">
    <location>
        <begin position="111"/>
        <end position="143"/>
    </location>
</feature>
<comment type="subcellular location">
    <subcellularLocation>
        <location evidence="1">Endoplasmic reticulum</location>
    </subcellularLocation>
    <subcellularLocation>
        <location evidence="2">Protein storage vacuole</location>
    </subcellularLocation>
</comment>
<feature type="compositionally biased region" description="Low complexity" evidence="11">
    <location>
        <begin position="202"/>
        <end position="212"/>
    </location>
</feature>
<evidence type="ECO:0000256" key="2">
    <source>
        <dbReference type="ARBA" id="ARBA00004558"/>
    </source>
</evidence>
<dbReference type="CDD" id="cd02243">
    <property type="entry name" value="cupin_11S_legumin_C"/>
    <property type="match status" value="1"/>
</dbReference>
<keyword evidence="7" id="KW-0256">Endoplasmic reticulum</keyword>
<dbReference type="PANTHER" id="PTHR31189:SF63">
    <property type="entry name" value="GLYCININ G5"/>
    <property type="match status" value="1"/>
</dbReference>
<dbReference type="GO" id="GO:0000326">
    <property type="term" value="C:protein storage vacuole"/>
    <property type="evidence" value="ECO:0007669"/>
    <property type="project" value="UniProtKB-SubCell"/>
</dbReference>
<evidence type="ECO:0000256" key="10">
    <source>
        <dbReference type="RuleBase" id="RU003681"/>
    </source>
</evidence>
<evidence type="ECO:0000313" key="13">
    <source>
        <dbReference type="EMBL" id="ABD91571.1"/>
    </source>
</evidence>
<comment type="function">
    <text evidence="10">This protein found in the seeds of many leguminous and non-leguminous plants is the source of sulfur-containing amino acids in seed meals.</text>
</comment>
<dbReference type="PRINTS" id="PR00439">
    <property type="entry name" value="11SGLOBULIN"/>
</dbReference>
<keyword evidence="10" id="KW-0732">Signal</keyword>
<dbReference type="CDD" id="cd02242">
    <property type="entry name" value="cupin_11S_legumin_N"/>
    <property type="match status" value="1"/>
</dbReference>
<dbReference type="GO" id="GO:0045735">
    <property type="term" value="F:nutrient reservoir activity"/>
    <property type="evidence" value="ECO:0007669"/>
    <property type="project" value="UniProtKB-KW"/>
</dbReference>
<dbReference type="InterPro" id="IPR006045">
    <property type="entry name" value="Cupin_1"/>
</dbReference>
<dbReference type="InterPro" id="IPR050253">
    <property type="entry name" value="Seed_Storage-Functional"/>
</dbReference>
<evidence type="ECO:0000256" key="8">
    <source>
        <dbReference type="ARBA" id="ARBA00023129"/>
    </source>
</evidence>
<keyword evidence="6 10" id="KW-0758">Storage protein</keyword>
<dbReference type="FunFam" id="2.60.120.10:FF:000073">
    <property type="entry name" value="Glycinin G1"/>
    <property type="match status" value="1"/>
</dbReference>
<sequence length="559" mass="63121">MGKPFILSLSSLCLLLLSSACFAISSSKFNECQLNNLNALEPDHRVESEGGLIETWNSQHPELQCAGVTVCKRTLNRYGLHLPSYSPYPQMIIIVQGKGALGLAIPGCPETFEEPQQQSSKRGSKSQKQQPQDSHQKIRHFNEGDVLVIPPGVPYWTYNTGDEPVVAISLLDTSNFNNQLDQTPRVFYLAGNPDIEHPETMQQQQQQQQQKSHGGRKQGQHQQEEEEEGGSVLSGFSKHFLAQSFNTNEDIAEKLQSPDEERKQIVTVEGGLSVISPKWQEQQDEDEDEDDEDEQTPSHPPHRPSHGKHGQDEDEDEDEEEDQPRPHHPSQRPSHGGQGHEEEEDESREWRWKKTQPSRPGKEEPHGRGCETRNGVEENICTFKLHENIARPSRADFYNPKAGRISTLNSLTLPALRQFGFSAQYVVLYRNGIYSPHWNLNANSVIYVTRGQGKVRVVNCQGNAVFNGKLRRGQLLVVPQNFVVAEQAGEQGFEYIVFKTHHNAVTSYLKDVFRAIPSEVLAHSYNLRQSQVPKLKYEGNWGPLVNPESQQRSPRVKVA</sequence>
<feature type="compositionally biased region" description="Low complexity" evidence="11">
    <location>
        <begin position="116"/>
        <end position="132"/>
    </location>
</feature>
<protein>
    <submittedName>
        <fullName evidence="13">Glycinin</fullName>
    </submittedName>
</protein>
<dbReference type="AlphaFoldDB" id="Q1WAB8"/>
<dbReference type="PROSITE" id="PS51257">
    <property type="entry name" value="PROKAR_LIPOPROTEIN"/>
    <property type="match status" value="1"/>
</dbReference>
<dbReference type="InterPro" id="IPR022379">
    <property type="entry name" value="11S_seedstore_CS"/>
</dbReference>
<keyword evidence="8 10" id="KW-0708">Seed storage protein</keyword>
<dbReference type="GO" id="GO:0005783">
    <property type="term" value="C:endoplasmic reticulum"/>
    <property type="evidence" value="ECO:0007669"/>
    <property type="project" value="UniProtKB-SubCell"/>
</dbReference>
<feature type="compositionally biased region" description="Acidic residues" evidence="11">
    <location>
        <begin position="282"/>
        <end position="295"/>
    </location>
</feature>
<dbReference type="SMART" id="SM00835">
    <property type="entry name" value="Cupin_1"/>
    <property type="match status" value="2"/>
</dbReference>
<feature type="domain" description="Cupin type-1" evidence="12">
    <location>
        <begin position="37"/>
        <end position="253"/>
    </location>
</feature>
<keyword evidence="5" id="KW-0926">Vacuole</keyword>
<name>Q1WAB8_9FABA</name>
<dbReference type="PROSITE" id="PS00305">
    <property type="entry name" value="11S_SEED_STORAGE"/>
    <property type="match status" value="1"/>
</dbReference>
<evidence type="ECO:0000256" key="3">
    <source>
        <dbReference type="ARBA" id="ARBA00007178"/>
    </source>
</evidence>
<feature type="region of interest" description="Disordered" evidence="11">
    <location>
        <begin position="198"/>
        <end position="231"/>
    </location>
</feature>
<evidence type="ECO:0000256" key="6">
    <source>
        <dbReference type="ARBA" id="ARBA00022761"/>
    </source>
</evidence>
<evidence type="ECO:0000256" key="5">
    <source>
        <dbReference type="ARBA" id="ARBA00022554"/>
    </source>
</evidence>